<dbReference type="EMBL" id="CM004403">
    <property type="protein sequence ID" value="OAY25818.1"/>
    <property type="molecule type" value="Genomic_DNA"/>
</dbReference>
<dbReference type="AlphaFoldDB" id="A0A2C9U7B3"/>
<gene>
    <name evidence="1" type="ORF">MANES_17G122000</name>
</gene>
<accession>A0A2C9U7B3</accession>
<proteinExistence type="predicted"/>
<protein>
    <submittedName>
        <fullName evidence="1">Uncharacterized protein</fullName>
    </submittedName>
</protein>
<name>A0A2C9U7B3_MANES</name>
<reference evidence="1" key="1">
    <citation type="submission" date="2016-02" db="EMBL/GenBank/DDBJ databases">
        <title>WGS assembly of Manihot esculenta.</title>
        <authorList>
            <person name="Bredeson J.V."/>
            <person name="Prochnik S.E."/>
            <person name="Lyons J.B."/>
            <person name="Schmutz J."/>
            <person name="Grimwood J."/>
            <person name="Vrebalov J."/>
            <person name="Bart R.S."/>
            <person name="Amuge T."/>
            <person name="Ferguson M.E."/>
            <person name="Green R."/>
            <person name="Putnam N."/>
            <person name="Stites J."/>
            <person name="Rounsley S."/>
            <person name="Rokhsar D.S."/>
        </authorList>
    </citation>
    <scope>NUCLEOTIDE SEQUENCE [LARGE SCALE GENOMIC DNA]</scope>
    <source>
        <tissue evidence="1">Leaf</tissue>
    </source>
</reference>
<sequence>MNLERRIIKLAIVELLESVANFPFVYKLRGLEEVIRIGSNYVTSKHKHLN</sequence>
<organism evidence="1">
    <name type="scientific">Manihot esculenta</name>
    <name type="common">Cassava</name>
    <name type="synonym">Jatropha manihot</name>
    <dbReference type="NCBI Taxonomy" id="3983"/>
    <lineage>
        <taxon>Eukaryota</taxon>
        <taxon>Viridiplantae</taxon>
        <taxon>Streptophyta</taxon>
        <taxon>Embryophyta</taxon>
        <taxon>Tracheophyta</taxon>
        <taxon>Spermatophyta</taxon>
        <taxon>Magnoliopsida</taxon>
        <taxon>eudicotyledons</taxon>
        <taxon>Gunneridae</taxon>
        <taxon>Pentapetalae</taxon>
        <taxon>rosids</taxon>
        <taxon>fabids</taxon>
        <taxon>Malpighiales</taxon>
        <taxon>Euphorbiaceae</taxon>
        <taxon>Crotonoideae</taxon>
        <taxon>Manihoteae</taxon>
        <taxon>Manihot</taxon>
    </lineage>
</organism>
<evidence type="ECO:0000313" key="1">
    <source>
        <dbReference type="EMBL" id="OAY25818.1"/>
    </source>
</evidence>